<protein>
    <recommendedName>
        <fullName evidence="5">RING-type domain-containing protein</fullName>
    </recommendedName>
</protein>
<proteinExistence type="predicted"/>
<evidence type="ECO:0000313" key="6">
    <source>
        <dbReference type="EMBL" id="KAJ8312781.1"/>
    </source>
</evidence>
<accession>A0ABQ9F868</accession>
<sequence>MFALLHIPREFICERWTTLQQMAESVGIEDTHLNSCPICLETFKTPRTLSCLHTFCQTCLSSLYNFLFETKRKCIWVRMPRVQGCYCRYLLTLM</sequence>
<gene>
    <name evidence="6" type="ORF">KUTeg_010154</name>
</gene>
<dbReference type="SUPFAM" id="SSF57850">
    <property type="entry name" value="RING/U-box"/>
    <property type="match status" value="1"/>
</dbReference>
<evidence type="ECO:0000256" key="1">
    <source>
        <dbReference type="ARBA" id="ARBA00022723"/>
    </source>
</evidence>
<dbReference type="PROSITE" id="PS00518">
    <property type="entry name" value="ZF_RING_1"/>
    <property type="match status" value="1"/>
</dbReference>
<dbReference type="Pfam" id="PF13445">
    <property type="entry name" value="zf-RING_UBOX"/>
    <property type="match status" value="1"/>
</dbReference>
<evidence type="ECO:0000313" key="7">
    <source>
        <dbReference type="Proteomes" id="UP001217089"/>
    </source>
</evidence>
<keyword evidence="7" id="KW-1185">Reference proteome</keyword>
<evidence type="ECO:0000256" key="2">
    <source>
        <dbReference type="ARBA" id="ARBA00022771"/>
    </source>
</evidence>
<dbReference type="EMBL" id="JARBDR010000440">
    <property type="protein sequence ID" value="KAJ8312781.1"/>
    <property type="molecule type" value="Genomic_DNA"/>
</dbReference>
<reference evidence="6 7" key="1">
    <citation type="submission" date="2022-12" db="EMBL/GenBank/DDBJ databases">
        <title>Chromosome-level genome of Tegillarca granosa.</title>
        <authorList>
            <person name="Kim J."/>
        </authorList>
    </citation>
    <scope>NUCLEOTIDE SEQUENCE [LARGE SCALE GENOMIC DNA]</scope>
    <source>
        <strain evidence="6">Teg-2019</strain>
        <tissue evidence="6">Adductor muscle</tissue>
    </source>
</reference>
<keyword evidence="1" id="KW-0479">Metal-binding</keyword>
<dbReference type="InterPro" id="IPR013083">
    <property type="entry name" value="Znf_RING/FYVE/PHD"/>
</dbReference>
<evidence type="ECO:0000259" key="5">
    <source>
        <dbReference type="PROSITE" id="PS50089"/>
    </source>
</evidence>
<dbReference type="PROSITE" id="PS50089">
    <property type="entry name" value="ZF_RING_2"/>
    <property type="match status" value="1"/>
</dbReference>
<keyword evidence="3" id="KW-0862">Zinc</keyword>
<keyword evidence="2 4" id="KW-0863">Zinc-finger</keyword>
<dbReference type="InterPro" id="IPR027370">
    <property type="entry name" value="Znf-RING_euk"/>
</dbReference>
<name>A0ABQ9F868_TEGGR</name>
<dbReference type="Proteomes" id="UP001217089">
    <property type="component" value="Unassembled WGS sequence"/>
</dbReference>
<dbReference type="InterPro" id="IPR017907">
    <property type="entry name" value="Znf_RING_CS"/>
</dbReference>
<feature type="domain" description="RING-type" evidence="5">
    <location>
        <begin position="36"/>
        <end position="74"/>
    </location>
</feature>
<dbReference type="Gene3D" id="3.30.40.10">
    <property type="entry name" value="Zinc/RING finger domain, C3HC4 (zinc finger)"/>
    <property type="match status" value="1"/>
</dbReference>
<evidence type="ECO:0000256" key="3">
    <source>
        <dbReference type="ARBA" id="ARBA00022833"/>
    </source>
</evidence>
<dbReference type="InterPro" id="IPR001841">
    <property type="entry name" value="Znf_RING"/>
</dbReference>
<organism evidence="6 7">
    <name type="scientific">Tegillarca granosa</name>
    <name type="common">Malaysian cockle</name>
    <name type="synonym">Anadara granosa</name>
    <dbReference type="NCBI Taxonomy" id="220873"/>
    <lineage>
        <taxon>Eukaryota</taxon>
        <taxon>Metazoa</taxon>
        <taxon>Spiralia</taxon>
        <taxon>Lophotrochozoa</taxon>
        <taxon>Mollusca</taxon>
        <taxon>Bivalvia</taxon>
        <taxon>Autobranchia</taxon>
        <taxon>Pteriomorphia</taxon>
        <taxon>Arcoida</taxon>
        <taxon>Arcoidea</taxon>
        <taxon>Arcidae</taxon>
        <taxon>Tegillarca</taxon>
    </lineage>
</organism>
<comment type="caution">
    <text evidence="6">The sequence shown here is derived from an EMBL/GenBank/DDBJ whole genome shotgun (WGS) entry which is preliminary data.</text>
</comment>
<dbReference type="SMART" id="SM00184">
    <property type="entry name" value="RING"/>
    <property type="match status" value="1"/>
</dbReference>
<evidence type="ECO:0000256" key="4">
    <source>
        <dbReference type="PROSITE-ProRule" id="PRU00175"/>
    </source>
</evidence>